<evidence type="ECO:0000313" key="3">
    <source>
        <dbReference type="Proteomes" id="UP000305881"/>
    </source>
</evidence>
<dbReference type="AlphaFoldDB" id="A0A4P9UP37"/>
<keyword evidence="3" id="KW-1185">Reference proteome</keyword>
<name>A0A4P9UP37_METBY</name>
<reference evidence="3" key="1">
    <citation type="journal article" date="2019" name="J. Bacteriol.">
        <title>A Mutagenic Screen Identifies a TonB-Dependent Receptor Required for the Lanthanide Metal Switch in the Type I Methanotroph 'Methylotuvimicrobium buryatense' 5GB1C.</title>
        <authorList>
            <person name="Groom J.D."/>
            <person name="Ford S.M."/>
            <person name="Pesesky M.W."/>
            <person name="Lidstrom M.E."/>
        </authorList>
    </citation>
    <scope>NUCLEOTIDE SEQUENCE [LARGE SCALE GENOMIC DNA]</scope>
    <source>
        <strain evidence="3">5GB1C</strain>
    </source>
</reference>
<proteinExistence type="predicted"/>
<protein>
    <submittedName>
        <fullName evidence="2">Uncharacterized protein</fullName>
    </submittedName>
</protein>
<dbReference type="Proteomes" id="UP000305881">
    <property type="component" value="Chromosome"/>
</dbReference>
<keyword evidence="1" id="KW-1133">Transmembrane helix</keyword>
<evidence type="ECO:0000313" key="2">
    <source>
        <dbReference type="EMBL" id="QCW83159.1"/>
    </source>
</evidence>
<organism evidence="2 3">
    <name type="scientific">Methylotuvimicrobium buryatense</name>
    <name type="common">Methylomicrobium buryatense</name>
    <dbReference type="NCBI Taxonomy" id="95641"/>
    <lineage>
        <taxon>Bacteria</taxon>
        <taxon>Pseudomonadati</taxon>
        <taxon>Pseudomonadota</taxon>
        <taxon>Gammaproteobacteria</taxon>
        <taxon>Methylococcales</taxon>
        <taxon>Methylococcaceae</taxon>
        <taxon>Methylotuvimicrobium</taxon>
    </lineage>
</organism>
<accession>A0A4P9UP37</accession>
<gene>
    <name evidence="2" type="ORF">EQU24_13620</name>
</gene>
<evidence type="ECO:0000256" key="1">
    <source>
        <dbReference type="SAM" id="Phobius"/>
    </source>
</evidence>
<keyword evidence="1" id="KW-0472">Membrane</keyword>
<dbReference type="EMBL" id="CP035467">
    <property type="protein sequence ID" value="QCW83159.1"/>
    <property type="molecule type" value="Genomic_DNA"/>
</dbReference>
<dbReference type="KEGG" id="mbur:EQU24_13620"/>
<sequence length="92" mass="9949">MERNGLIIQAAFLAGFTENRTITQAAGSAKYTFRTSNFGSARGGAGVSGKGFASMGLARVYMDVFAASFIQILLYVFQSRNAFFNRSGEVFL</sequence>
<feature type="transmembrane region" description="Helical" evidence="1">
    <location>
        <begin position="60"/>
        <end position="77"/>
    </location>
</feature>
<keyword evidence="1" id="KW-0812">Transmembrane</keyword>